<feature type="transmembrane region" description="Helical" evidence="1">
    <location>
        <begin position="110"/>
        <end position="128"/>
    </location>
</feature>
<keyword evidence="1" id="KW-0812">Transmembrane</keyword>
<dbReference type="AlphaFoldDB" id="A0A433HKB8"/>
<dbReference type="RefSeq" id="WP_126864955.1">
    <property type="nucleotide sequence ID" value="NZ_JAUSTX010000015.1"/>
</dbReference>
<organism evidence="2 3">
    <name type="scientific">Peribacillus cavernae</name>
    <dbReference type="NCBI Taxonomy" id="1674310"/>
    <lineage>
        <taxon>Bacteria</taxon>
        <taxon>Bacillati</taxon>
        <taxon>Bacillota</taxon>
        <taxon>Bacilli</taxon>
        <taxon>Bacillales</taxon>
        <taxon>Bacillaceae</taxon>
        <taxon>Peribacillus</taxon>
    </lineage>
</organism>
<dbReference type="Pfam" id="PF10011">
    <property type="entry name" value="DUF2254"/>
    <property type="match status" value="1"/>
</dbReference>
<dbReference type="Proteomes" id="UP000267430">
    <property type="component" value="Unassembled WGS sequence"/>
</dbReference>
<evidence type="ECO:0000256" key="1">
    <source>
        <dbReference type="SAM" id="Phobius"/>
    </source>
</evidence>
<feature type="transmembrane region" description="Helical" evidence="1">
    <location>
        <begin position="134"/>
        <end position="158"/>
    </location>
</feature>
<dbReference type="OrthoDB" id="2955631at2"/>
<feature type="transmembrane region" description="Helical" evidence="1">
    <location>
        <begin position="63"/>
        <end position="89"/>
    </location>
</feature>
<keyword evidence="1" id="KW-0472">Membrane</keyword>
<dbReference type="EMBL" id="RYZZ01000014">
    <property type="protein sequence ID" value="RUQ28847.1"/>
    <property type="molecule type" value="Genomic_DNA"/>
</dbReference>
<keyword evidence="3" id="KW-1185">Reference proteome</keyword>
<evidence type="ECO:0000313" key="3">
    <source>
        <dbReference type="Proteomes" id="UP000267430"/>
    </source>
</evidence>
<dbReference type="InterPro" id="IPR018723">
    <property type="entry name" value="DUF2254_membrane"/>
</dbReference>
<protein>
    <submittedName>
        <fullName evidence="2">DUF2254 domain-containing protein</fullName>
    </submittedName>
</protein>
<evidence type="ECO:0000313" key="2">
    <source>
        <dbReference type="EMBL" id="RUQ28847.1"/>
    </source>
</evidence>
<sequence length="439" mass="49917">MSFKIIVNKIKSNFWTTPALYGACSFLLAILSMMFDRYLAEHTSLIKIVPSVFLTDKELAHTILSAISTSLLTMTTITFSSVLVVQTTFLAQFSPRALQNFNTNSKTQQVLGTFIGGYIYSLVLLIQVRDNELSNMFIVPSFAILVAFICLGMFVFLIHHIMDWIKVGNLISNITKETLSSVKKNRVEDKRVEASEEHRDLHLEKMKSIEIKSKKRGYVQYVELLKLVEFATETNMIIKLEKAHGNYVDVDTALFTVWNSPGSLDKNQFLHFISITADQESVQDVEFGIQKLAEIALRAIAPGKNDPETAINCIEQLAQILAKIGMNHSANPYYCDRQNNVRIILKKPTFTDYLYESFYQIRHYGKADVSVMASIIKALTLIAETNKNEIKDLVWDFSDYIVEGIKNEQWLGMDKKFLNSHLSKLANACNHNNQVQLLQ</sequence>
<proteinExistence type="predicted"/>
<keyword evidence="1" id="KW-1133">Transmembrane helix</keyword>
<reference evidence="2 3" key="1">
    <citation type="submission" date="2018-12" db="EMBL/GenBank/DDBJ databases">
        <title>Bacillus chawlae sp. nov., Bacillus glennii sp. nov., and Bacillus saganii sp. nov. Isolated from the Vehicle Assembly Building at Kennedy Space Center where the Viking Spacecraft were Assembled.</title>
        <authorList>
            <person name="Seuylemezian A."/>
            <person name="Vaishampayan P."/>
        </authorList>
    </citation>
    <scope>NUCLEOTIDE SEQUENCE [LARGE SCALE GENOMIC DNA]</scope>
    <source>
        <strain evidence="2 3">L5</strain>
    </source>
</reference>
<feature type="transmembrane region" description="Helical" evidence="1">
    <location>
        <begin position="12"/>
        <end position="35"/>
    </location>
</feature>
<name>A0A433HKB8_9BACI</name>
<accession>A0A433HKB8</accession>
<gene>
    <name evidence="2" type="ORF">ELQ35_11430</name>
</gene>
<comment type="caution">
    <text evidence="2">The sequence shown here is derived from an EMBL/GenBank/DDBJ whole genome shotgun (WGS) entry which is preliminary data.</text>
</comment>